<comment type="caution">
    <text evidence="6">The sequence shown here is derived from an EMBL/GenBank/DDBJ whole genome shotgun (WGS) entry which is preliminary data.</text>
</comment>
<sequence length="278" mass="30624">MKVKIGIIGGTGLDNNGDLIEKRNEKSVSTPYGSVEIIEGKIKGVDCVLLARHGKSHSVMPTNVNYRANISALKILECTHIIATTATGSLKEEISPGSIVIVDDFIDRTKSRIYTFYDGSQHALGVCHIPMSPAFDERTRNVIIETAKELGIQVFPKGTVVCIEGPRFSTKAESNIYRSWGSDLVGMTICPEVQLAKEKGLLYASIAMATDYDCWRECSEGRVSVEEVMATFKNNVEKVTKLLIALIPNIAKLDWTETINDLNNLVNSSIMLPHQYSK</sequence>
<accession>A0A9J6CFD1</accession>
<keyword evidence="7" id="KW-1185">Reference proteome</keyword>
<dbReference type="HAMAP" id="MF_01963">
    <property type="entry name" value="MTAP"/>
    <property type="match status" value="1"/>
</dbReference>
<feature type="binding site" evidence="4">
    <location>
        <begin position="85"/>
        <end position="86"/>
    </location>
    <ligand>
        <name>phosphate</name>
        <dbReference type="ChEBI" id="CHEBI:43474"/>
    </ligand>
</feature>
<feature type="domain" description="Nucleoside phosphorylase" evidence="5">
    <location>
        <begin position="4"/>
        <end position="247"/>
    </location>
</feature>
<comment type="catalytic activity">
    <reaction evidence="4">
        <text>S-methyl-5'-thioadenosine + phosphate = 5-(methylsulfanyl)-alpha-D-ribose 1-phosphate + adenine</text>
        <dbReference type="Rhea" id="RHEA:11852"/>
        <dbReference type="ChEBI" id="CHEBI:16708"/>
        <dbReference type="ChEBI" id="CHEBI:17509"/>
        <dbReference type="ChEBI" id="CHEBI:43474"/>
        <dbReference type="ChEBI" id="CHEBI:58533"/>
        <dbReference type="EC" id="2.4.2.28"/>
    </reaction>
</comment>
<dbReference type="InterPro" id="IPR010044">
    <property type="entry name" value="MTAP"/>
</dbReference>
<dbReference type="EMBL" id="JADBJN010000001">
    <property type="protein sequence ID" value="KAG5680850.1"/>
    <property type="molecule type" value="Genomic_DNA"/>
</dbReference>
<evidence type="ECO:0000256" key="3">
    <source>
        <dbReference type="ARBA" id="ARBA00022726"/>
    </source>
</evidence>
<dbReference type="GO" id="GO:0005829">
    <property type="term" value="C:cytosol"/>
    <property type="evidence" value="ECO:0007669"/>
    <property type="project" value="TreeGrafter"/>
</dbReference>
<dbReference type="PANTHER" id="PTHR42679">
    <property type="entry name" value="S-METHYL-5'-THIOADENOSINE PHOSPHORYLASE"/>
    <property type="match status" value="1"/>
</dbReference>
<dbReference type="AlphaFoldDB" id="A0A9J6CFD1"/>
<keyword evidence="2 4" id="KW-0808">Transferase</keyword>
<feature type="binding site" evidence="4">
    <location>
        <begin position="52"/>
        <end position="53"/>
    </location>
    <ligand>
        <name>phosphate</name>
        <dbReference type="ChEBI" id="CHEBI:43474"/>
    </ligand>
</feature>
<reference evidence="6" key="1">
    <citation type="submission" date="2021-03" db="EMBL/GenBank/DDBJ databases">
        <title>Chromosome level genome of the anhydrobiotic midge Polypedilum vanderplanki.</title>
        <authorList>
            <person name="Yoshida Y."/>
            <person name="Kikawada T."/>
            <person name="Gusev O."/>
        </authorList>
    </citation>
    <scope>NUCLEOTIDE SEQUENCE</scope>
    <source>
        <strain evidence="6">NIAS01</strain>
        <tissue evidence="6">Whole body or cell culture</tissue>
    </source>
</reference>
<dbReference type="GO" id="GO:0005634">
    <property type="term" value="C:nucleus"/>
    <property type="evidence" value="ECO:0007669"/>
    <property type="project" value="UniProtKB-SubCell"/>
</dbReference>
<name>A0A9J6CFD1_POLVA</name>
<keyword evidence="1 4" id="KW-0328">Glycosyltransferase</keyword>
<dbReference type="CDD" id="cd09010">
    <property type="entry name" value="MTAP_SsMTAPII_like_MTIP"/>
    <property type="match status" value="1"/>
</dbReference>
<organism evidence="6 7">
    <name type="scientific">Polypedilum vanderplanki</name>
    <name type="common">Sleeping chironomid midge</name>
    <dbReference type="NCBI Taxonomy" id="319348"/>
    <lineage>
        <taxon>Eukaryota</taxon>
        <taxon>Metazoa</taxon>
        <taxon>Ecdysozoa</taxon>
        <taxon>Arthropoda</taxon>
        <taxon>Hexapoda</taxon>
        <taxon>Insecta</taxon>
        <taxon>Pterygota</taxon>
        <taxon>Neoptera</taxon>
        <taxon>Endopterygota</taxon>
        <taxon>Diptera</taxon>
        <taxon>Nematocera</taxon>
        <taxon>Chironomoidea</taxon>
        <taxon>Chironomidae</taxon>
        <taxon>Chironominae</taxon>
        <taxon>Polypedilum</taxon>
        <taxon>Polypedilum</taxon>
    </lineage>
</organism>
<feature type="binding site" evidence="4">
    <location>
        <position position="11"/>
    </location>
    <ligand>
        <name>phosphate</name>
        <dbReference type="ChEBI" id="CHEBI:43474"/>
    </ligand>
</feature>
<keyword evidence="3 4" id="KW-0660">Purine salvage</keyword>
<dbReference type="NCBIfam" id="TIGR01694">
    <property type="entry name" value="MTAP"/>
    <property type="match status" value="1"/>
</dbReference>
<dbReference type="GO" id="GO:0017061">
    <property type="term" value="F:S-methyl-5-thioadenosine phosphorylase activity"/>
    <property type="evidence" value="ECO:0007669"/>
    <property type="project" value="UniProtKB-UniRule"/>
</dbReference>
<dbReference type="Pfam" id="PF01048">
    <property type="entry name" value="PNP_UDP_1"/>
    <property type="match status" value="1"/>
</dbReference>
<keyword evidence="4" id="KW-0539">Nucleus</keyword>
<feature type="site" description="Important for substrate specificity" evidence="4">
    <location>
        <position position="225"/>
    </location>
</feature>
<keyword evidence="4" id="KW-0963">Cytoplasm</keyword>
<evidence type="ECO:0000256" key="4">
    <source>
        <dbReference type="HAMAP-Rule" id="MF_03155"/>
    </source>
</evidence>
<dbReference type="GO" id="GO:0006166">
    <property type="term" value="P:purine ribonucleoside salvage"/>
    <property type="evidence" value="ECO:0007669"/>
    <property type="project" value="UniProtKB-KW"/>
</dbReference>
<dbReference type="Gene3D" id="3.40.50.1580">
    <property type="entry name" value="Nucleoside phosphorylase domain"/>
    <property type="match status" value="1"/>
</dbReference>
<evidence type="ECO:0000256" key="2">
    <source>
        <dbReference type="ARBA" id="ARBA00022679"/>
    </source>
</evidence>
<dbReference type="PANTHER" id="PTHR42679:SF2">
    <property type="entry name" value="S-METHYL-5'-THIOADENOSINE PHOSPHORYLASE"/>
    <property type="match status" value="1"/>
</dbReference>
<dbReference type="OrthoDB" id="431409at2759"/>
<proteinExistence type="inferred from homology"/>
<dbReference type="GO" id="GO:0019509">
    <property type="term" value="P:L-methionine salvage from methylthioadenosine"/>
    <property type="evidence" value="ECO:0007669"/>
    <property type="project" value="UniProtKB-UniRule"/>
</dbReference>
<dbReference type="InterPro" id="IPR000845">
    <property type="entry name" value="Nucleoside_phosphorylase_d"/>
</dbReference>
<dbReference type="InterPro" id="IPR035994">
    <property type="entry name" value="Nucleoside_phosphorylase_sf"/>
</dbReference>
<feature type="binding site" evidence="4">
    <location>
        <begin position="211"/>
        <end position="213"/>
    </location>
    <ligand>
        <name>substrate</name>
    </ligand>
</feature>
<gene>
    <name evidence="6" type="ORF">PVAND_010331</name>
</gene>
<feature type="binding site" evidence="4">
    <location>
        <position position="187"/>
    </location>
    <ligand>
        <name>substrate</name>
    </ligand>
</feature>
<evidence type="ECO:0000313" key="6">
    <source>
        <dbReference type="EMBL" id="KAG5680850.1"/>
    </source>
</evidence>
<dbReference type="EC" id="2.4.2.28" evidence="4"/>
<protein>
    <recommendedName>
        <fullName evidence="4">S-methyl-5'-thioadenosine phosphorylase</fullName>
        <ecNumber evidence="4">2.4.2.28</ecNumber>
    </recommendedName>
    <alternativeName>
        <fullName evidence="4">5'-methylthioadenosine phosphorylase</fullName>
        <shortName evidence="4">MTA phosphorylase</shortName>
        <shortName evidence="4">MTAP</shortName>
        <shortName evidence="4">MTAPase</shortName>
    </alternativeName>
</protein>
<evidence type="ECO:0000256" key="1">
    <source>
        <dbReference type="ARBA" id="ARBA00022676"/>
    </source>
</evidence>
<comment type="subcellular location">
    <subcellularLocation>
        <location evidence="4">Cytoplasm</location>
    </subcellularLocation>
    <subcellularLocation>
        <location evidence="4">Nucleus</location>
    </subcellularLocation>
</comment>
<feature type="binding site" evidence="4">
    <location>
        <position position="188"/>
    </location>
    <ligand>
        <name>phosphate</name>
        <dbReference type="ChEBI" id="CHEBI:43474"/>
    </ligand>
</feature>
<evidence type="ECO:0000259" key="5">
    <source>
        <dbReference type="Pfam" id="PF01048"/>
    </source>
</evidence>
<comment type="subunit">
    <text evidence="4">Homotrimer.</text>
</comment>
<dbReference type="SUPFAM" id="SSF53167">
    <property type="entry name" value="Purine and uridine phosphorylases"/>
    <property type="match status" value="1"/>
</dbReference>
<comment type="function">
    <text evidence="4">Catalyzes the reversible phosphorylation of S-methyl-5'-thioadenosine (MTA) to adenine and 5-methylthioribose-1-phosphate. Involved in the breakdown of MTA, a major by-product of polyamine biosynthesis. Responsible for the first step in the methionine salvage pathway after MTA has been generated from S-adenosylmethionine. Has broad substrate specificity with 6-aminopurine nucleosides as preferred substrates.</text>
</comment>
<dbReference type="Proteomes" id="UP001107558">
    <property type="component" value="Chromosome 1"/>
</dbReference>
<comment type="similarity">
    <text evidence="4">Belongs to the PNP/MTAP phosphorylase family. MTAP subfamily.</text>
</comment>
<comment type="pathway">
    <text evidence="4">Amino-acid biosynthesis; L-methionine biosynthesis via salvage pathway; S-methyl-5-thio-alpha-D-ribose 1-phosphate from S-methyl-5'-thioadenosine (phosphorylase route): step 1/1.</text>
</comment>
<evidence type="ECO:0000313" key="7">
    <source>
        <dbReference type="Proteomes" id="UP001107558"/>
    </source>
</evidence>
<feature type="site" description="Important for substrate specificity" evidence="4">
    <location>
        <position position="169"/>
    </location>
</feature>